<dbReference type="Gene3D" id="3.20.20.300">
    <property type="entry name" value="Glycoside hydrolase, family 3, N-terminal domain"/>
    <property type="match status" value="1"/>
</dbReference>
<dbReference type="RefSeq" id="WP_312872545.1">
    <property type="nucleotide sequence ID" value="NZ_CBCSGW010000038.1"/>
</dbReference>
<dbReference type="Proteomes" id="UP000763557">
    <property type="component" value="Unassembled WGS sequence"/>
</dbReference>
<keyword evidence="2" id="KW-0378">Hydrolase</keyword>
<feature type="domain" description="Fibronectin type III-like" evidence="3">
    <location>
        <begin position="647"/>
        <end position="716"/>
    </location>
</feature>
<dbReference type="Pfam" id="PF00933">
    <property type="entry name" value="Glyco_hydro_3"/>
    <property type="match status" value="1"/>
</dbReference>
<protein>
    <submittedName>
        <fullName evidence="4">Periplasmic beta-glucosidase</fullName>
    </submittedName>
</protein>
<reference evidence="4 5" key="1">
    <citation type="submission" date="2020-01" db="EMBL/GenBank/DDBJ databases">
        <title>Kibdelosporangium persica a novel Actinomycetes from a hot desert in Iran.</title>
        <authorList>
            <person name="Safaei N."/>
            <person name="Zaburannyi N."/>
            <person name="Mueller R."/>
            <person name="Wink J."/>
        </authorList>
    </citation>
    <scope>NUCLEOTIDE SEQUENCE [LARGE SCALE GENOMIC DNA]</scope>
    <source>
        <strain evidence="4 5">4NS15</strain>
    </source>
</reference>
<dbReference type="Gene3D" id="3.40.50.1700">
    <property type="entry name" value="Glycoside hydrolase family 3 C-terminal domain"/>
    <property type="match status" value="1"/>
</dbReference>
<gene>
    <name evidence="4" type="ORF">GC106_17060</name>
</gene>
<dbReference type="InterPro" id="IPR026891">
    <property type="entry name" value="Fn3-like"/>
</dbReference>
<keyword evidence="5" id="KW-1185">Reference proteome</keyword>
<dbReference type="InterPro" id="IPR050288">
    <property type="entry name" value="Cellulose_deg_GH3"/>
</dbReference>
<evidence type="ECO:0000256" key="2">
    <source>
        <dbReference type="ARBA" id="ARBA00022801"/>
    </source>
</evidence>
<dbReference type="PRINTS" id="PR00133">
    <property type="entry name" value="GLHYDRLASE3"/>
</dbReference>
<dbReference type="InterPro" id="IPR036962">
    <property type="entry name" value="Glyco_hydro_3_N_sf"/>
</dbReference>
<evidence type="ECO:0000256" key="1">
    <source>
        <dbReference type="ARBA" id="ARBA00005336"/>
    </source>
</evidence>
<dbReference type="Gene3D" id="2.60.40.10">
    <property type="entry name" value="Immunoglobulins"/>
    <property type="match status" value="1"/>
</dbReference>
<organism evidence="4 5">
    <name type="scientific">Kibdelosporangium persicum</name>
    <dbReference type="NCBI Taxonomy" id="2698649"/>
    <lineage>
        <taxon>Bacteria</taxon>
        <taxon>Bacillati</taxon>
        <taxon>Actinomycetota</taxon>
        <taxon>Actinomycetes</taxon>
        <taxon>Pseudonocardiales</taxon>
        <taxon>Pseudonocardiaceae</taxon>
        <taxon>Kibdelosporangium</taxon>
    </lineage>
</organism>
<dbReference type="SMART" id="SM01217">
    <property type="entry name" value="Fn3_like"/>
    <property type="match status" value="1"/>
</dbReference>
<evidence type="ECO:0000259" key="3">
    <source>
        <dbReference type="SMART" id="SM01217"/>
    </source>
</evidence>
<dbReference type="InterPro" id="IPR002772">
    <property type="entry name" value="Glyco_hydro_3_C"/>
</dbReference>
<proteinExistence type="inferred from homology"/>
<evidence type="ECO:0000313" key="4">
    <source>
        <dbReference type="EMBL" id="NRN64500.1"/>
    </source>
</evidence>
<comment type="similarity">
    <text evidence="1">Belongs to the glycosyl hydrolase 3 family.</text>
</comment>
<dbReference type="SUPFAM" id="SSF51445">
    <property type="entry name" value="(Trans)glycosidases"/>
    <property type="match status" value="1"/>
</dbReference>
<dbReference type="SUPFAM" id="SSF52279">
    <property type="entry name" value="Beta-D-glucan exohydrolase, C-terminal domain"/>
    <property type="match status" value="1"/>
</dbReference>
<sequence length="751" mass="79358">MEPWRDTALPVEARVADLISRMTLEEKIAQLAGVWVSAAASGDGVAPHQDELAEDTPPWPEVIKYGLGQLTRTFGTAPVTPEAGAKALEHTQREIMATNRFGIPAMAHEECLAGFTTWGATAYPVPLAWGATFDPALICEMGARIGHDMRAHGIHQGLAPVLDVTRDPRWGRTEETIGEDPYLVGMIGAQYVRGMEQAGIVATLKHFAGYSASRAGRNHAPVSMGPRELADVILPPFEMALREGARSVMQSYTEIDGVPTAADTRMLTGLLRDVLGFKGVVVSDYFGVSFLETTHGVAGDPGHAATQALTAGVDVELPTVRCYGAPLADAVRLGAIDESYVDRAVTRVLSQKCELGLLDPSYSPTASPVPLDSAANRAVARKLAEESVVLLENSSVLPLRPGRIAVVGSLADDPLVMLGCYSFPAHVGVSHPDAGMGIEIKTIVQALRERQPDLTFVPTEAGVQAAVDAAREADVCIAVVGDKAGLFGRGTSGEGCDAPDLRLPNGQTELLDALLATSTPTVVLVCSGRPYTTPPAAATVQTFFPGEEGADAIADVLMGQVNPSGRLPVSVPAHPGAQPSSYLSAPLGYRSEVSALDPTPRFSFGHGLSYTTFDYRDLRVSSPEIPVDGSVDITVTVTNTGSREGVEVVQLYLRDPVAQVTRPQRQLAGFVRVPLEPGRSADVTFTLHADVTSFTGRDGHRVVEPGLVELHVGRSSSDTPLTGSVTLTGAVRRVGPDRIMTTPAGYSAAEH</sequence>
<evidence type="ECO:0000313" key="5">
    <source>
        <dbReference type="Proteomes" id="UP000763557"/>
    </source>
</evidence>
<dbReference type="InterPro" id="IPR017853">
    <property type="entry name" value="GH"/>
</dbReference>
<dbReference type="EMBL" id="JAAATY010000003">
    <property type="protein sequence ID" value="NRN64500.1"/>
    <property type="molecule type" value="Genomic_DNA"/>
</dbReference>
<dbReference type="Pfam" id="PF14310">
    <property type="entry name" value="Fn3-like"/>
    <property type="match status" value="1"/>
</dbReference>
<name>A0ABX2F0T5_9PSEU</name>
<dbReference type="PANTHER" id="PTHR42715">
    <property type="entry name" value="BETA-GLUCOSIDASE"/>
    <property type="match status" value="1"/>
</dbReference>
<comment type="caution">
    <text evidence="4">The sequence shown here is derived from an EMBL/GenBank/DDBJ whole genome shotgun (WGS) entry which is preliminary data.</text>
</comment>
<dbReference type="InterPro" id="IPR013783">
    <property type="entry name" value="Ig-like_fold"/>
</dbReference>
<dbReference type="InterPro" id="IPR001764">
    <property type="entry name" value="Glyco_hydro_3_N"/>
</dbReference>
<dbReference type="Pfam" id="PF01915">
    <property type="entry name" value="Glyco_hydro_3_C"/>
    <property type="match status" value="1"/>
</dbReference>
<accession>A0ABX2F0T5</accession>
<dbReference type="PANTHER" id="PTHR42715:SF10">
    <property type="entry name" value="BETA-GLUCOSIDASE"/>
    <property type="match status" value="1"/>
</dbReference>
<dbReference type="InterPro" id="IPR036881">
    <property type="entry name" value="Glyco_hydro_3_C_sf"/>
</dbReference>